<proteinExistence type="predicted"/>
<dbReference type="SUPFAM" id="SSF50346">
    <property type="entry name" value="PRC-barrel domain"/>
    <property type="match status" value="1"/>
</dbReference>
<dbReference type="RefSeq" id="WP_268879466.1">
    <property type="nucleotide sequence ID" value="NZ_CP114029.1"/>
</dbReference>
<sequence>MQLKSFPATAALVVLTGTAALAQDLPDLSSASSDAVSALSDAAESKLLIADLIGAEVSDPSGNTVGTVDDLVAIPGGRIVAALIKPSDGGDLVPVPFKAVKVSQTADKASAALPDTLGAMRDSSVVQKLSDALGSLADGSVD</sequence>
<accession>A0ABY7BUN2</accession>
<evidence type="ECO:0000259" key="2">
    <source>
        <dbReference type="Pfam" id="PF05239"/>
    </source>
</evidence>
<gene>
    <name evidence="3" type="ORF">OH818_15400</name>
</gene>
<feature type="chain" id="PRO_5046369014" evidence="1">
    <location>
        <begin position="23"/>
        <end position="142"/>
    </location>
</feature>
<dbReference type="Pfam" id="PF05239">
    <property type="entry name" value="PRC"/>
    <property type="match status" value="1"/>
</dbReference>
<reference evidence="3" key="1">
    <citation type="submission" date="2022-12" db="EMBL/GenBank/DDBJ databases">
        <title>Jiella pelagia sp. nov., isolated from phosphonate enriched culture of Northwest Pacific surface seawater.</title>
        <authorList>
            <person name="Shin D.Y."/>
            <person name="Hwang C.Y."/>
        </authorList>
    </citation>
    <scope>NUCLEOTIDE SEQUENCE</scope>
    <source>
        <strain evidence="3">HL-NP1</strain>
    </source>
</reference>
<dbReference type="EMBL" id="CP114029">
    <property type="protein sequence ID" value="WAP67017.1"/>
    <property type="molecule type" value="Genomic_DNA"/>
</dbReference>
<keyword evidence="4" id="KW-1185">Reference proteome</keyword>
<organism evidence="3 4">
    <name type="scientific">Jiella pelagia</name>
    <dbReference type="NCBI Taxonomy" id="2986949"/>
    <lineage>
        <taxon>Bacteria</taxon>
        <taxon>Pseudomonadati</taxon>
        <taxon>Pseudomonadota</taxon>
        <taxon>Alphaproteobacteria</taxon>
        <taxon>Hyphomicrobiales</taxon>
        <taxon>Aurantimonadaceae</taxon>
        <taxon>Jiella</taxon>
    </lineage>
</organism>
<keyword evidence="1" id="KW-0732">Signal</keyword>
<dbReference type="Proteomes" id="UP001164020">
    <property type="component" value="Chromosome"/>
</dbReference>
<feature type="domain" description="PRC-barrel" evidence="2">
    <location>
        <begin position="48"/>
        <end position="102"/>
    </location>
</feature>
<name>A0ABY7BUN2_9HYPH</name>
<feature type="signal peptide" evidence="1">
    <location>
        <begin position="1"/>
        <end position="22"/>
    </location>
</feature>
<evidence type="ECO:0000313" key="3">
    <source>
        <dbReference type="EMBL" id="WAP67017.1"/>
    </source>
</evidence>
<dbReference type="Gene3D" id="2.30.30.240">
    <property type="entry name" value="PRC-barrel domain"/>
    <property type="match status" value="1"/>
</dbReference>
<dbReference type="InterPro" id="IPR011033">
    <property type="entry name" value="PRC_barrel-like_sf"/>
</dbReference>
<evidence type="ECO:0000256" key="1">
    <source>
        <dbReference type="SAM" id="SignalP"/>
    </source>
</evidence>
<dbReference type="InterPro" id="IPR027275">
    <property type="entry name" value="PRC-brl_dom"/>
</dbReference>
<protein>
    <submittedName>
        <fullName evidence="3">PRC-barrel domain-containing protein</fullName>
    </submittedName>
</protein>
<evidence type="ECO:0000313" key="4">
    <source>
        <dbReference type="Proteomes" id="UP001164020"/>
    </source>
</evidence>